<evidence type="ECO:0000313" key="1">
    <source>
        <dbReference type="EMBL" id="MCF1751519.1"/>
    </source>
</evidence>
<dbReference type="RefSeq" id="WP_234861501.1">
    <property type="nucleotide sequence ID" value="NZ_JAKEVZ010000007.1"/>
</dbReference>
<dbReference type="Gene3D" id="3.30.56.110">
    <property type="entry name" value="Protein of unknown function DUF2237"/>
    <property type="match status" value="1"/>
</dbReference>
<proteinExistence type="predicted"/>
<evidence type="ECO:0000313" key="2">
    <source>
        <dbReference type="Proteomes" id="UP001201449"/>
    </source>
</evidence>
<dbReference type="PANTHER" id="PTHR37466">
    <property type="entry name" value="SLR1628 PROTEIN"/>
    <property type="match status" value="1"/>
</dbReference>
<gene>
    <name evidence="1" type="ORF">L0U89_10600</name>
</gene>
<sequence length="128" mass="14317">MAKNVFGEDLITCSEAPLTGYYRNGCCETGPEDLGTHTVCAVMTEEFLLFSRSRGNDLITPRPEWAFPGLNPGDRWCLCASRWIEAYQAGVAPFIILEATHEKTLEWIPLGELVKFAWRAEEKSDSAT</sequence>
<dbReference type="EMBL" id="JAKEVZ010000007">
    <property type="protein sequence ID" value="MCF1751519.1"/>
    <property type="molecule type" value="Genomic_DNA"/>
</dbReference>
<accession>A0ABS9BW62</accession>
<dbReference type="InterPro" id="IPR018714">
    <property type="entry name" value="DUF2237"/>
</dbReference>
<name>A0ABS9BW62_9BACT</name>
<keyword evidence="2" id="KW-1185">Reference proteome</keyword>
<dbReference type="Pfam" id="PF09996">
    <property type="entry name" value="DUF2237"/>
    <property type="match status" value="1"/>
</dbReference>
<organism evidence="1 2">
    <name type="scientific">Mariniradius sediminis</name>
    <dbReference type="NCBI Taxonomy" id="2909237"/>
    <lineage>
        <taxon>Bacteria</taxon>
        <taxon>Pseudomonadati</taxon>
        <taxon>Bacteroidota</taxon>
        <taxon>Cytophagia</taxon>
        <taxon>Cytophagales</taxon>
        <taxon>Cyclobacteriaceae</taxon>
        <taxon>Mariniradius</taxon>
    </lineage>
</organism>
<reference evidence="1 2" key="1">
    <citation type="submission" date="2022-01" db="EMBL/GenBank/DDBJ databases">
        <title>Mariniradius saccharolyticus sp. nov., isolated from sediment of a river.</title>
        <authorList>
            <person name="Liu H."/>
        </authorList>
    </citation>
    <scope>NUCLEOTIDE SEQUENCE [LARGE SCALE GENOMIC DNA]</scope>
    <source>
        <strain evidence="1 2">RY-2</strain>
    </source>
</reference>
<comment type="caution">
    <text evidence="1">The sequence shown here is derived from an EMBL/GenBank/DDBJ whole genome shotgun (WGS) entry which is preliminary data.</text>
</comment>
<dbReference type="Proteomes" id="UP001201449">
    <property type="component" value="Unassembled WGS sequence"/>
</dbReference>
<dbReference type="PANTHER" id="PTHR37466:SF1">
    <property type="entry name" value="SLR1628 PROTEIN"/>
    <property type="match status" value="1"/>
</dbReference>
<protein>
    <submittedName>
        <fullName evidence="1">DUF2237 domain-containing protein</fullName>
    </submittedName>
</protein>